<evidence type="ECO:0000313" key="2">
    <source>
        <dbReference type="Proteomes" id="UP000636891"/>
    </source>
</evidence>
<protein>
    <submittedName>
        <fullName evidence="1">Glycoside hydrolase family 99-like domain-containing protein</fullName>
    </submittedName>
</protein>
<sequence>MTIPKLIAFYFPQFHAIPENDVWWGAGFHDWQLVQNAKPLFNGHYQPRIPIDGNYYNPCDKETLAKQARLASEYGVGGFSFYHYWFDGKLMLEKPLETFLEHKQIDIPFCLTWANETWTRAWIGHPEAVLIQQNHTDNVDLWRRHFDYLLPFFKDERAIRIDNKPLLLIYQPFIIANTQEMFGYWRKWAEESGLPGLYLMAVKGHQYPSCDFLKSYDGLLKTQPREAFGSKHFKHQNLTDRFYWLRKLPESIQNYLRKINQSIRSYQIIDANELWEVILKNAYCPEFKESVDIYETAFFDWDNTARYKNKAKIYRGLSFDSMENNLTELMKKAREHDSPYVFFNAWNEWSEGAYLEPDLKNGYRYLEIVKRVNQNLSAL</sequence>
<dbReference type="Gene3D" id="3.20.20.80">
    <property type="entry name" value="Glycosidases"/>
    <property type="match status" value="1"/>
</dbReference>
<dbReference type="PANTHER" id="PTHR41244:SF1">
    <property type="entry name" value="GLYCOSYLTRANSFERASE"/>
    <property type="match status" value="1"/>
</dbReference>
<evidence type="ECO:0000313" key="1">
    <source>
        <dbReference type="EMBL" id="MBC5617697.1"/>
    </source>
</evidence>
<dbReference type="EMBL" id="JACOOK010000008">
    <property type="protein sequence ID" value="MBC5617697.1"/>
    <property type="molecule type" value="Genomic_DNA"/>
</dbReference>
<gene>
    <name evidence="1" type="ORF">H8S08_11845</name>
</gene>
<dbReference type="PANTHER" id="PTHR41244">
    <property type="entry name" value="RHAMNAN SYNTHESIS F"/>
    <property type="match status" value="1"/>
</dbReference>
<organism evidence="1 2">
    <name type="scientific">Alistipes hominis</name>
    <dbReference type="NCBI Taxonomy" id="2763015"/>
    <lineage>
        <taxon>Bacteria</taxon>
        <taxon>Pseudomonadati</taxon>
        <taxon>Bacteroidota</taxon>
        <taxon>Bacteroidia</taxon>
        <taxon>Bacteroidales</taxon>
        <taxon>Rikenellaceae</taxon>
        <taxon>Alistipes</taxon>
    </lineage>
</organism>
<proteinExistence type="predicted"/>
<dbReference type="Pfam" id="PF14307">
    <property type="entry name" value="Glyco_tran_WbsX"/>
    <property type="match status" value="1"/>
</dbReference>
<reference evidence="1 2" key="1">
    <citation type="submission" date="2020-08" db="EMBL/GenBank/DDBJ databases">
        <title>Genome public.</title>
        <authorList>
            <person name="Liu C."/>
            <person name="Sun Q."/>
        </authorList>
    </citation>
    <scope>NUCLEOTIDE SEQUENCE [LARGE SCALE GENOMIC DNA]</scope>
    <source>
        <strain evidence="1 2">New-7</strain>
    </source>
</reference>
<accession>A0ABR7CQ86</accession>
<dbReference type="RefSeq" id="WP_118458258.1">
    <property type="nucleotide sequence ID" value="NZ_JACOOK010000008.1"/>
</dbReference>
<keyword evidence="2" id="KW-1185">Reference proteome</keyword>
<dbReference type="InterPro" id="IPR032719">
    <property type="entry name" value="WbsX"/>
</dbReference>
<dbReference type="CDD" id="cd11579">
    <property type="entry name" value="Glyco_tran_WbsX"/>
    <property type="match status" value="1"/>
</dbReference>
<name>A0ABR7CQ86_9BACT</name>
<comment type="caution">
    <text evidence="1">The sequence shown here is derived from an EMBL/GenBank/DDBJ whole genome shotgun (WGS) entry which is preliminary data.</text>
</comment>
<dbReference type="Proteomes" id="UP000636891">
    <property type="component" value="Unassembled WGS sequence"/>
</dbReference>